<dbReference type="Gene3D" id="3.40.50.720">
    <property type="entry name" value="NAD(P)-binding Rossmann-like Domain"/>
    <property type="match status" value="1"/>
</dbReference>
<accession>A0A327W2I1</accession>
<organism evidence="3 4">
    <name type="scientific">Chitinophaga dinghuensis</name>
    <dbReference type="NCBI Taxonomy" id="1539050"/>
    <lineage>
        <taxon>Bacteria</taxon>
        <taxon>Pseudomonadati</taxon>
        <taxon>Bacteroidota</taxon>
        <taxon>Chitinophagia</taxon>
        <taxon>Chitinophagales</taxon>
        <taxon>Chitinophagaceae</taxon>
        <taxon>Chitinophaga</taxon>
    </lineage>
</organism>
<gene>
    <name evidence="3" type="ORF">CLV59_104469</name>
</gene>
<evidence type="ECO:0000313" key="3">
    <source>
        <dbReference type="EMBL" id="RAJ82244.1"/>
    </source>
</evidence>
<protein>
    <submittedName>
        <fullName evidence="3">3-hydroxyisobutyrate dehydrogenase-like beta-hydroxyacid dehydrogenase</fullName>
    </submittedName>
</protein>
<dbReference type="OrthoDB" id="9786703at2"/>
<dbReference type="InterPro" id="IPR048666">
    <property type="entry name" value="RedAm-like_C"/>
</dbReference>
<dbReference type="InterPro" id="IPR036291">
    <property type="entry name" value="NAD(P)-bd_dom_sf"/>
</dbReference>
<dbReference type="GO" id="GO:0000785">
    <property type="term" value="C:chromatin"/>
    <property type="evidence" value="ECO:0007669"/>
    <property type="project" value="TreeGrafter"/>
</dbReference>
<dbReference type="PANTHER" id="PTHR43580">
    <property type="entry name" value="OXIDOREDUCTASE GLYR1-RELATED"/>
    <property type="match status" value="1"/>
</dbReference>
<reference evidence="3 4" key="1">
    <citation type="submission" date="2018-06" db="EMBL/GenBank/DDBJ databases">
        <title>Genomic Encyclopedia of Archaeal and Bacterial Type Strains, Phase II (KMG-II): from individual species to whole genera.</title>
        <authorList>
            <person name="Goeker M."/>
        </authorList>
    </citation>
    <scope>NUCLEOTIDE SEQUENCE [LARGE SCALE GENOMIC DNA]</scope>
    <source>
        <strain evidence="3 4">DSM 29821</strain>
    </source>
</reference>
<dbReference type="Proteomes" id="UP000249819">
    <property type="component" value="Unassembled WGS sequence"/>
</dbReference>
<sequence length="284" mass="30419">MENNITLIGLGAMGSVLGELLVKNRITLTVWNRTREKANTLISLGANYVPDIRTAIADSPVILLCVVNYEASREILSGLDLTGKTIIQLSSGTPADAREMQNDILARGAAYLDGVILATPPQMGQPSTPIFFSGDEQVFREQESTLKILAGHLAYMGPAVGAAAAWDLAILSTMFGMQFGFLHGARIMEAEGISVGALGNVTSTLSPVLAEMVQEVGQDIENSRFDQPLSSLEICAYCFELLERHATEGGITAPFPAFGLEQLNLGRAAGFGKERLSAMIKIMR</sequence>
<dbReference type="PANTHER" id="PTHR43580:SF2">
    <property type="entry name" value="CYTOKINE-LIKE NUCLEAR FACTOR N-PAC"/>
    <property type="match status" value="1"/>
</dbReference>
<evidence type="ECO:0000313" key="4">
    <source>
        <dbReference type="Proteomes" id="UP000249819"/>
    </source>
</evidence>
<comment type="caution">
    <text evidence="3">The sequence shown here is derived from an EMBL/GenBank/DDBJ whole genome shotgun (WGS) entry which is preliminary data.</text>
</comment>
<dbReference type="EMBL" id="QLMA01000004">
    <property type="protein sequence ID" value="RAJ82244.1"/>
    <property type="molecule type" value="Genomic_DNA"/>
</dbReference>
<dbReference type="Pfam" id="PF03446">
    <property type="entry name" value="NAD_binding_2"/>
    <property type="match status" value="1"/>
</dbReference>
<dbReference type="Gene3D" id="1.10.1040.10">
    <property type="entry name" value="N-(1-d-carboxylethyl)-l-norvaline Dehydrogenase, domain 2"/>
    <property type="match status" value="1"/>
</dbReference>
<evidence type="ECO:0000259" key="1">
    <source>
        <dbReference type="Pfam" id="PF03446"/>
    </source>
</evidence>
<dbReference type="InterPro" id="IPR013328">
    <property type="entry name" value="6PGD_dom2"/>
</dbReference>
<dbReference type="GO" id="GO:0050661">
    <property type="term" value="F:NADP binding"/>
    <property type="evidence" value="ECO:0007669"/>
    <property type="project" value="InterPro"/>
</dbReference>
<dbReference type="GO" id="GO:0140673">
    <property type="term" value="P:transcription elongation-coupled chromatin remodeling"/>
    <property type="evidence" value="ECO:0007669"/>
    <property type="project" value="TreeGrafter"/>
</dbReference>
<dbReference type="GO" id="GO:0003677">
    <property type="term" value="F:DNA binding"/>
    <property type="evidence" value="ECO:0007669"/>
    <property type="project" value="TreeGrafter"/>
</dbReference>
<dbReference type="Pfam" id="PF21761">
    <property type="entry name" value="RedAm-like_C"/>
    <property type="match status" value="1"/>
</dbReference>
<feature type="domain" description="NADPH-dependent reductive aminase-like C-terminal" evidence="2">
    <location>
        <begin position="161"/>
        <end position="284"/>
    </location>
</feature>
<dbReference type="AlphaFoldDB" id="A0A327W2I1"/>
<keyword evidence="4" id="KW-1185">Reference proteome</keyword>
<dbReference type="InterPro" id="IPR006115">
    <property type="entry name" value="6PGDH_NADP-bd"/>
</dbReference>
<feature type="domain" description="6-phosphogluconate dehydrogenase NADP-binding" evidence="1">
    <location>
        <begin position="4"/>
        <end position="157"/>
    </location>
</feature>
<dbReference type="GO" id="GO:0031491">
    <property type="term" value="F:nucleosome binding"/>
    <property type="evidence" value="ECO:0007669"/>
    <property type="project" value="TreeGrafter"/>
</dbReference>
<evidence type="ECO:0000259" key="2">
    <source>
        <dbReference type="Pfam" id="PF21761"/>
    </source>
</evidence>
<dbReference type="SUPFAM" id="SSF51735">
    <property type="entry name" value="NAD(P)-binding Rossmann-fold domains"/>
    <property type="match status" value="1"/>
</dbReference>
<name>A0A327W2I1_9BACT</name>
<dbReference type="InterPro" id="IPR051265">
    <property type="entry name" value="HIBADH-related_NP60_sf"/>
</dbReference>
<dbReference type="RefSeq" id="WP_111592773.1">
    <property type="nucleotide sequence ID" value="NZ_QLMA01000004.1"/>
</dbReference>
<proteinExistence type="predicted"/>